<gene>
    <name evidence="6" type="ORF">KDK_08890</name>
</gene>
<proteinExistence type="predicted"/>
<keyword evidence="7" id="KW-1185">Reference proteome</keyword>
<evidence type="ECO:0000256" key="3">
    <source>
        <dbReference type="NCBIfam" id="TIGR03162"/>
    </source>
</evidence>
<comment type="caution">
    <text evidence="6">The sequence shown here is derived from an EMBL/GenBank/DDBJ whole genome shotgun (WGS) entry which is preliminary data.</text>
</comment>
<dbReference type="InterPro" id="IPR001345">
    <property type="entry name" value="PG/BPGM_mutase_AS"/>
</dbReference>
<dbReference type="GO" id="GO:0005524">
    <property type="term" value="F:ATP binding"/>
    <property type="evidence" value="ECO:0007669"/>
    <property type="project" value="InterPro"/>
</dbReference>
<reference evidence="7" key="1">
    <citation type="submission" date="2018-12" db="EMBL/GenBank/DDBJ databases">
        <title>Tengunoibacter tsumagoiensis gen. nov., sp. nov., Dictyobacter kobayashii sp. nov., D. alpinus sp. nov., and D. joshuensis sp. nov. and description of Dictyobacteraceae fam. nov. within the order Ktedonobacterales isolated from Tengu-no-mugimeshi.</title>
        <authorList>
            <person name="Wang C.M."/>
            <person name="Zheng Y."/>
            <person name="Sakai Y."/>
            <person name="Toyoda A."/>
            <person name="Minakuchi Y."/>
            <person name="Abe K."/>
            <person name="Yokota A."/>
            <person name="Yabe S."/>
        </authorList>
    </citation>
    <scope>NUCLEOTIDE SEQUENCE [LARGE SCALE GENOMIC DNA]</scope>
    <source>
        <strain evidence="7">Uno11</strain>
    </source>
</reference>
<dbReference type="SMART" id="SM00855">
    <property type="entry name" value="PGAM"/>
    <property type="match status" value="1"/>
</dbReference>
<dbReference type="SUPFAM" id="SSF53254">
    <property type="entry name" value="Phosphoglycerate mutase-like"/>
    <property type="match status" value="1"/>
</dbReference>
<dbReference type="PANTHER" id="PTHR48100">
    <property type="entry name" value="BROAD-SPECIFICITY PHOSPHATASE YOR283W-RELATED"/>
    <property type="match status" value="1"/>
</dbReference>
<dbReference type="InterPro" id="IPR050275">
    <property type="entry name" value="PGM_Phosphatase"/>
</dbReference>
<dbReference type="CDD" id="cd07067">
    <property type="entry name" value="HP_PGM_like"/>
    <property type="match status" value="1"/>
</dbReference>
<dbReference type="GO" id="GO:0005737">
    <property type="term" value="C:cytoplasm"/>
    <property type="evidence" value="ECO:0007669"/>
    <property type="project" value="TreeGrafter"/>
</dbReference>
<evidence type="ECO:0000256" key="5">
    <source>
        <dbReference type="PIRSR" id="PIRSR613078-2"/>
    </source>
</evidence>
<evidence type="ECO:0000313" key="6">
    <source>
        <dbReference type="EMBL" id="GCE17089.1"/>
    </source>
</evidence>
<feature type="active site" description="Tele-phosphohistidine intermediate" evidence="4">
    <location>
        <position position="30"/>
    </location>
</feature>
<dbReference type="OrthoDB" id="9781415at2"/>
<dbReference type="InterPro" id="IPR017578">
    <property type="entry name" value="Ribazole_CobC"/>
</dbReference>
<dbReference type="InterPro" id="IPR003094">
    <property type="entry name" value="6Pfruct_kin"/>
</dbReference>
<dbReference type="Gene3D" id="3.40.50.1240">
    <property type="entry name" value="Phosphoglycerate mutase-like"/>
    <property type="match status" value="1"/>
</dbReference>
<dbReference type="InterPro" id="IPR013078">
    <property type="entry name" value="His_Pase_superF_clade-1"/>
</dbReference>
<dbReference type="InterPro" id="IPR029033">
    <property type="entry name" value="His_PPase_superfam"/>
</dbReference>
<dbReference type="EMBL" id="BIFS01000001">
    <property type="protein sequence ID" value="GCE17089.1"/>
    <property type="molecule type" value="Genomic_DNA"/>
</dbReference>
<keyword evidence="1" id="KW-0324">Glycolysis</keyword>
<evidence type="ECO:0000256" key="2">
    <source>
        <dbReference type="ARBA" id="ARBA00023235"/>
    </source>
</evidence>
<dbReference type="GO" id="GO:0009236">
    <property type="term" value="P:cobalamin biosynthetic process"/>
    <property type="evidence" value="ECO:0007669"/>
    <property type="project" value="UniProtKB-UniRule"/>
</dbReference>
<evidence type="ECO:0000256" key="4">
    <source>
        <dbReference type="PIRSR" id="PIRSR613078-1"/>
    </source>
</evidence>
<organism evidence="6 7">
    <name type="scientific">Dictyobacter kobayashii</name>
    <dbReference type="NCBI Taxonomy" id="2014872"/>
    <lineage>
        <taxon>Bacteria</taxon>
        <taxon>Bacillati</taxon>
        <taxon>Chloroflexota</taxon>
        <taxon>Ktedonobacteria</taxon>
        <taxon>Ktedonobacterales</taxon>
        <taxon>Dictyobacteraceae</taxon>
        <taxon>Dictyobacter</taxon>
    </lineage>
</organism>
<dbReference type="Pfam" id="PF00300">
    <property type="entry name" value="His_Phos_1"/>
    <property type="match status" value="1"/>
</dbReference>
<evidence type="ECO:0000313" key="7">
    <source>
        <dbReference type="Proteomes" id="UP000287188"/>
    </source>
</evidence>
<dbReference type="AlphaFoldDB" id="A0A402ADA5"/>
<dbReference type="PROSITE" id="PS00175">
    <property type="entry name" value="PG_MUTASE"/>
    <property type="match status" value="1"/>
</dbReference>
<feature type="binding site" evidence="5">
    <location>
        <position position="79"/>
    </location>
    <ligand>
        <name>substrate</name>
    </ligand>
</feature>
<name>A0A402ADA5_9CHLR</name>
<feature type="binding site" evidence="5">
    <location>
        <begin position="29"/>
        <end position="36"/>
    </location>
    <ligand>
        <name>substrate</name>
    </ligand>
</feature>
<dbReference type="NCBIfam" id="TIGR03162">
    <property type="entry name" value="ribazole_cobC"/>
    <property type="match status" value="1"/>
</dbReference>
<feature type="active site" description="Proton donor/acceptor" evidence="4">
    <location>
        <position position="105"/>
    </location>
</feature>
<dbReference type="GO" id="GO:0006003">
    <property type="term" value="P:fructose 2,6-bisphosphate metabolic process"/>
    <property type="evidence" value="ECO:0007669"/>
    <property type="project" value="InterPro"/>
</dbReference>
<protein>
    <recommendedName>
        <fullName evidence="3">Alpha-ribazole phosphatase</fullName>
        <ecNumber evidence="3">3.1.3.73</ecNumber>
    </recommendedName>
</protein>
<dbReference type="PANTHER" id="PTHR48100:SF1">
    <property type="entry name" value="HISTIDINE PHOSPHATASE FAMILY PROTEIN-RELATED"/>
    <property type="match status" value="1"/>
</dbReference>
<dbReference type="GO" id="GO:0043755">
    <property type="term" value="F:alpha-ribazole phosphatase activity"/>
    <property type="evidence" value="ECO:0007669"/>
    <property type="project" value="UniProtKB-UniRule"/>
</dbReference>
<dbReference type="EC" id="3.1.3.73" evidence="3"/>
<accession>A0A402ADA5</accession>
<evidence type="ECO:0000256" key="1">
    <source>
        <dbReference type="ARBA" id="ARBA00023152"/>
    </source>
</evidence>
<keyword evidence="2" id="KW-0413">Isomerase</keyword>
<dbReference type="Proteomes" id="UP000287188">
    <property type="component" value="Unassembled WGS sequence"/>
</dbReference>
<sequence length="233" mass="26095">MGMTDNSEQPFVTEKERSEPYVSRLWLVRHGETDWNREGRLCGHQDVSLSSTGEMQARWVGAQLNSRPIVAVYASDLQRTVKTAELLAQQHSLPLTIQTQSAWRELSFGEWEGLTYAEIAARYPDQLDFFTKPLHSSPPGGETLAELLQRVQPAFAQLVRDARTLPAGELVLVSHSGVLRVLVCSLLGIPFERYWQLSFAYGSISAIDFLADVEDVAATTTLSLLNHQSLYFL</sequence>
<dbReference type="PRINTS" id="PR00991">
    <property type="entry name" value="6PFRUCTKNASE"/>
</dbReference>